<name>A0A8J6M9Q1_9FIRM</name>
<dbReference type="AlphaFoldDB" id="A0A8J6M9Q1"/>
<dbReference type="InterPro" id="IPR003848">
    <property type="entry name" value="DUF218"/>
</dbReference>
<dbReference type="CDD" id="cd06259">
    <property type="entry name" value="YdcF-like"/>
    <property type="match status" value="1"/>
</dbReference>
<dbReference type="GO" id="GO:0043164">
    <property type="term" value="P:Gram-negative-bacterium-type cell wall biogenesis"/>
    <property type="evidence" value="ECO:0007669"/>
    <property type="project" value="TreeGrafter"/>
</dbReference>
<keyword evidence="3" id="KW-1185">Reference proteome</keyword>
<accession>A0A8J6M9Q1</accession>
<dbReference type="InterPro" id="IPR014729">
    <property type="entry name" value="Rossmann-like_a/b/a_fold"/>
</dbReference>
<dbReference type="Pfam" id="PF02698">
    <property type="entry name" value="DUF218"/>
    <property type="match status" value="1"/>
</dbReference>
<dbReference type="GO" id="GO:0005886">
    <property type="term" value="C:plasma membrane"/>
    <property type="evidence" value="ECO:0007669"/>
    <property type="project" value="TreeGrafter"/>
</dbReference>
<evidence type="ECO:0000313" key="3">
    <source>
        <dbReference type="Proteomes" id="UP000661435"/>
    </source>
</evidence>
<reference evidence="2" key="1">
    <citation type="submission" date="2020-08" db="EMBL/GenBank/DDBJ databases">
        <title>Genome public.</title>
        <authorList>
            <person name="Liu C."/>
            <person name="Sun Q."/>
        </authorList>
    </citation>
    <scope>NUCLEOTIDE SEQUENCE</scope>
    <source>
        <strain evidence="2">NSJ-51</strain>
    </source>
</reference>
<dbReference type="Proteomes" id="UP000661435">
    <property type="component" value="Unassembled WGS sequence"/>
</dbReference>
<evidence type="ECO:0000259" key="1">
    <source>
        <dbReference type="Pfam" id="PF02698"/>
    </source>
</evidence>
<organism evidence="2 3">
    <name type="scientific">Lawsonibacter hominis</name>
    <dbReference type="NCBI Taxonomy" id="2763053"/>
    <lineage>
        <taxon>Bacteria</taxon>
        <taxon>Bacillati</taxon>
        <taxon>Bacillota</taxon>
        <taxon>Clostridia</taxon>
        <taxon>Eubacteriales</taxon>
        <taxon>Oscillospiraceae</taxon>
        <taxon>Lawsonibacter</taxon>
    </lineage>
</organism>
<dbReference type="InterPro" id="IPR051599">
    <property type="entry name" value="Cell_Envelope_Assoc"/>
</dbReference>
<feature type="domain" description="DUF218" evidence="1">
    <location>
        <begin position="39"/>
        <end position="194"/>
    </location>
</feature>
<dbReference type="EMBL" id="JACOPP010000006">
    <property type="protein sequence ID" value="MBC5733400.1"/>
    <property type="molecule type" value="Genomic_DNA"/>
</dbReference>
<dbReference type="PANTHER" id="PTHR30336:SF4">
    <property type="entry name" value="ENVELOPE BIOGENESIS FACTOR ELYC"/>
    <property type="match status" value="1"/>
</dbReference>
<dbReference type="GO" id="GO:0000270">
    <property type="term" value="P:peptidoglycan metabolic process"/>
    <property type="evidence" value="ECO:0007669"/>
    <property type="project" value="TreeGrafter"/>
</dbReference>
<comment type="caution">
    <text evidence="2">The sequence shown here is derived from an EMBL/GenBank/DDBJ whole genome shotgun (WGS) entry which is preliminary data.</text>
</comment>
<dbReference type="RefSeq" id="WP_186907295.1">
    <property type="nucleotide sequence ID" value="NZ_JACOPP010000006.1"/>
</dbReference>
<sequence>MRRKQDCRPYAGRRRPVWRRAAALLLLAALVAFGVLEAVVLSGGRTQIQGQPEIMVIFGCQVKPDGPSALLRDRLDTALDYLEGHPDLTVVVTGGQGDDEHVSEAQCMYDYLTGHGVDGERIVLEDRSSNTWQNIRYTLELYQSGALEPSGKFLLVSSDFHLRRIKLLWERAWPGTYTLSTLAAPCSHLPSRVQMFFREPLALAKSFFFDR</sequence>
<gene>
    <name evidence="2" type="ORF">H8S57_06630</name>
</gene>
<dbReference type="Gene3D" id="3.40.50.620">
    <property type="entry name" value="HUPs"/>
    <property type="match status" value="1"/>
</dbReference>
<dbReference type="PANTHER" id="PTHR30336">
    <property type="entry name" value="INNER MEMBRANE PROTEIN, PROBABLE PERMEASE"/>
    <property type="match status" value="1"/>
</dbReference>
<protein>
    <submittedName>
        <fullName evidence="2">YdcF family protein</fullName>
    </submittedName>
</protein>
<evidence type="ECO:0000313" key="2">
    <source>
        <dbReference type="EMBL" id="MBC5733400.1"/>
    </source>
</evidence>
<proteinExistence type="predicted"/>